<dbReference type="InterPro" id="IPR049449">
    <property type="entry name" value="TesB_ACOT8-like_N"/>
</dbReference>
<dbReference type="CDD" id="cd03445">
    <property type="entry name" value="Thioesterase_II_repeat2"/>
    <property type="match status" value="1"/>
</dbReference>
<dbReference type="InterPro" id="IPR042171">
    <property type="entry name" value="Acyl-CoA_hotdog"/>
</dbReference>
<gene>
    <name evidence="5" type="ORF">OQ287_00830</name>
</gene>
<evidence type="ECO:0000313" key="6">
    <source>
        <dbReference type="Proteomes" id="UP001165678"/>
    </source>
</evidence>
<dbReference type="GO" id="GO:0047617">
    <property type="term" value="F:fatty acyl-CoA hydrolase activity"/>
    <property type="evidence" value="ECO:0007669"/>
    <property type="project" value="InterPro"/>
</dbReference>
<dbReference type="GO" id="GO:0006637">
    <property type="term" value="P:acyl-CoA metabolic process"/>
    <property type="evidence" value="ECO:0007669"/>
    <property type="project" value="InterPro"/>
</dbReference>
<proteinExistence type="inferred from homology"/>
<keyword evidence="6" id="KW-1185">Reference proteome</keyword>
<evidence type="ECO:0000256" key="2">
    <source>
        <dbReference type="ARBA" id="ARBA00022801"/>
    </source>
</evidence>
<dbReference type="GO" id="GO:0009062">
    <property type="term" value="P:fatty acid catabolic process"/>
    <property type="evidence" value="ECO:0007669"/>
    <property type="project" value="TreeGrafter"/>
</dbReference>
<dbReference type="PANTHER" id="PTHR11066">
    <property type="entry name" value="ACYL-COA THIOESTERASE"/>
    <property type="match status" value="1"/>
</dbReference>
<dbReference type="Pfam" id="PF13622">
    <property type="entry name" value="4HBT_3"/>
    <property type="match status" value="1"/>
</dbReference>
<dbReference type="AlphaFoldDB" id="A0AA42CT46"/>
<dbReference type="GO" id="GO:0005829">
    <property type="term" value="C:cytosol"/>
    <property type="evidence" value="ECO:0007669"/>
    <property type="project" value="TreeGrafter"/>
</dbReference>
<evidence type="ECO:0000313" key="5">
    <source>
        <dbReference type="EMBL" id="MCX2522784.1"/>
    </source>
</evidence>
<dbReference type="InterPro" id="IPR025652">
    <property type="entry name" value="TesB_C"/>
</dbReference>
<sequence length="267" mass="29727">MPLKTLAELVQPDLLDTRHFCGQSQDLGLPQLYGGQVLGQALSAAQRTVEEGRLAHSLHGYFIAPGDPNAPVDYEVDILRDGGSFSTRRVTATQADTTLFISSASFHRPESGLEHQAPADLPPFPEALMAQGTRVERYPGHPIEFVRIAPSEQDPQHVRHWCRLSGELDAPADLHQVLLAYSSDFYLIASALRPHQRDFRDPNLRIASLDHAIWFHEHADITDWLLYDITAVWSGHGRALCRGVFYNQQGVRIASVAQEGLIRLKKG</sequence>
<feature type="domain" description="Acyl-CoA thioesterase-like N-terminal HotDog" evidence="4">
    <location>
        <begin position="32"/>
        <end position="107"/>
    </location>
</feature>
<evidence type="ECO:0000259" key="4">
    <source>
        <dbReference type="Pfam" id="PF13622"/>
    </source>
</evidence>
<dbReference type="SUPFAM" id="SSF54637">
    <property type="entry name" value="Thioesterase/thiol ester dehydrase-isomerase"/>
    <property type="match status" value="2"/>
</dbReference>
<dbReference type="CDD" id="cd03444">
    <property type="entry name" value="Thioesterase_II_repeat1"/>
    <property type="match status" value="1"/>
</dbReference>
<protein>
    <submittedName>
        <fullName evidence="5">Acyl-CoA thioesterase II</fullName>
    </submittedName>
</protein>
<dbReference type="RefSeq" id="WP_250936002.1">
    <property type="nucleotide sequence ID" value="NZ_JAMLJK010000001.1"/>
</dbReference>
<reference evidence="5" key="1">
    <citation type="submission" date="2022-11" db="EMBL/GenBank/DDBJ databases">
        <title>Larsenimonas rhizosphaerae sp. nov., isolated from a tidal mudflat.</title>
        <authorList>
            <person name="Lee S.D."/>
            <person name="Kim I.S."/>
        </authorList>
    </citation>
    <scope>NUCLEOTIDE SEQUENCE</scope>
    <source>
        <strain evidence="5">GH2-1</strain>
    </source>
</reference>
<dbReference type="Pfam" id="PF02551">
    <property type="entry name" value="Acyl_CoA_thio"/>
    <property type="match status" value="1"/>
</dbReference>
<dbReference type="PANTHER" id="PTHR11066:SF34">
    <property type="entry name" value="ACYL-COENZYME A THIOESTERASE 8"/>
    <property type="match status" value="1"/>
</dbReference>
<accession>A0AA42CT46</accession>
<dbReference type="InterPro" id="IPR029069">
    <property type="entry name" value="HotDog_dom_sf"/>
</dbReference>
<organism evidence="5 6">
    <name type="scientific">Larsenimonas rhizosphaerae</name>
    <dbReference type="NCBI Taxonomy" id="2944682"/>
    <lineage>
        <taxon>Bacteria</taxon>
        <taxon>Pseudomonadati</taxon>
        <taxon>Pseudomonadota</taxon>
        <taxon>Gammaproteobacteria</taxon>
        <taxon>Oceanospirillales</taxon>
        <taxon>Halomonadaceae</taxon>
        <taxon>Larsenimonas</taxon>
    </lineage>
</organism>
<keyword evidence="2" id="KW-0378">Hydrolase</keyword>
<feature type="domain" description="Acyl-CoA thioesterase 2 C-terminal" evidence="3">
    <location>
        <begin position="157"/>
        <end position="261"/>
    </location>
</feature>
<name>A0AA42CT46_9GAMM</name>
<comment type="caution">
    <text evidence="5">The sequence shown here is derived from an EMBL/GenBank/DDBJ whole genome shotgun (WGS) entry which is preliminary data.</text>
</comment>
<evidence type="ECO:0000256" key="1">
    <source>
        <dbReference type="ARBA" id="ARBA00006538"/>
    </source>
</evidence>
<dbReference type="Proteomes" id="UP001165678">
    <property type="component" value="Unassembled WGS sequence"/>
</dbReference>
<dbReference type="EMBL" id="JAPIVE010000001">
    <property type="protein sequence ID" value="MCX2522784.1"/>
    <property type="molecule type" value="Genomic_DNA"/>
</dbReference>
<dbReference type="Gene3D" id="2.40.160.210">
    <property type="entry name" value="Acyl-CoA thioesterase, double hotdog domain"/>
    <property type="match status" value="1"/>
</dbReference>
<comment type="similarity">
    <text evidence="1">Belongs to the C/M/P thioester hydrolase family.</text>
</comment>
<evidence type="ECO:0000259" key="3">
    <source>
        <dbReference type="Pfam" id="PF02551"/>
    </source>
</evidence>
<dbReference type="InterPro" id="IPR003703">
    <property type="entry name" value="Acyl_CoA_thio"/>
</dbReference>